<dbReference type="AlphaFoldDB" id="A0A939SPW9"/>
<keyword evidence="1" id="KW-0812">Transmembrane</keyword>
<keyword evidence="1" id="KW-0472">Membrane</keyword>
<gene>
    <name evidence="2" type="ORF">J4710_05895</name>
</gene>
<feature type="transmembrane region" description="Helical" evidence="1">
    <location>
        <begin position="12"/>
        <end position="30"/>
    </location>
</feature>
<feature type="transmembrane region" description="Helical" evidence="1">
    <location>
        <begin position="50"/>
        <end position="74"/>
    </location>
</feature>
<dbReference type="EMBL" id="JAGETT010000029">
    <property type="protein sequence ID" value="MBO1919913.1"/>
    <property type="molecule type" value="Genomic_DNA"/>
</dbReference>
<protein>
    <submittedName>
        <fullName evidence="2">DUF3021 domain-containing protein</fullName>
    </submittedName>
</protein>
<reference evidence="2" key="1">
    <citation type="submission" date="2021-03" db="EMBL/GenBank/DDBJ databases">
        <title>Molecular epidemiology and mechanisms of colistin and carbapenem resistance in Enterobacteriaceae from clinical isolates, the environment and porcine samples in Pretoria, South Africa.</title>
        <authorList>
            <person name="Bogoshi D."/>
            <person name="Mbelle N.M."/>
            <person name="Naidoo V."/>
            <person name="Osei Sekyere J."/>
        </authorList>
    </citation>
    <scope>NUCLEOTIDE SEQUENCE</scope>
    <source>
        <strain evidence="2">ESB009</strain>
    </source>
</reference>
<accession>A0A939SPW9</accession>
<evidence type="ECO:0000256" key="1">
    <source>
        <dbReference type="SAM" id="Phobius"/>
    </source>
</evidence>
<comment type="caution">
    <text evidence="2">The sequence shown here is derived from an EMBL/GenBank/DDBJ whole genome shotgun (WGS) entry which is preliminary data.</text>
</comment>
<organism evidence="2">
    <name type="scientific">Staphylococcus xylosus</name>
    <dbReference type="NCBI Taxonomy" id="1288"/>
    <lineage>
        <taxon>Bacteria</taxon>
        <taxon>Bacillati</taxon>
        <taxon>Bacillota</taxon>
        <taxon>Bacilli</taxon>
        <taxon>Bacillales</taxon>
        <taxon>Staphylococcaceae</taxon>
        <taxon>Staphylococcus</taxon>
    </lineage>
</organism>
<dbReference type="Pfam" id="PF11457">
    <property type="entry name" value="DUF3021"/>
    <property type="match status" value="1"/>
</dbReference>
<dbReference type="InterPro" id="IPR021560">
    <property type="entry name" value="DUF3021"/>
</dbReference>
<proteinExistence type="predicted"/>
<feature type="transmembrane region" description="Helical" evidence="1">
    <location>
        <begin position="86"/>
        <end position="106"/>
    </location>
</feature>
<sequence length="139" mass="16218">MKRLFHRATIGIAIGVIIGFIFSSILLAQLSSCHRYQPWDTSIFNILNELQIMLISVVIWALIGVSFSFGELIFSSSRKSLLFKASLHFSLMFMLMLPLAILAGWFPLKLSEFVFHHHLYNYFIYNLDHRNETQSKRYQ</sequence>
<keyword evidence="1" id="KW-1133">Transmembrane helix</keyword>
<evidence type="ECO:0000313" key="2">
    <source>
        <dbReference type="EMBL" id="MBO1919913.1"/>
    </source>
</evidence>
<name>A0A939SPW9_STAXY</name>